<keyword evidence="2" id="KW-1185">Reference proteome</keyword>
<protein>
    <submittedName>
        <fullName evidence="1">Uncharacterized protein</fullName>
    </submittedName>
</protein>
<proteinExistence type="predicted"/>
<accession>A0AC61DBW9</accession>
<comment type="caution">
    <text evidence="1">The sequence shown here is derived from an EMBL/GenBank/DDBJ whole genome shotgun (WGS) entry which is preliminary data.</text>
</comment>
<evidence type="ECO:0000313" key="1">
    <source>
        <dbReference type="EMBL" id="PHV70749.1"/>
    </source>
</evidence>
<sequence length="21" mass="2402">MKDKIKGLSPVQYRIQSLLIA</sequence>
<evidence type="ECO:0000313" key="2">
    <source>
        <dbReference type="Proteomes" id="UP000224460"/>
    </source>
</evidence>
<gene>
    <name evidence="1" type="ORF">CS063_09280</name>
</gene>
<name>A0AC61DBW9_9FIRM</name>
<organism evidence="1 2">
    <name type="scientific">Sporanaerobium hydrogeniformans</name>
    <dbReference type="NCBI Taxonomy" id="3072179"/>
    <lineage>
        <taxon>Bacteria</taxon>
        <taxon>Bacillati</taxon>
        <taxon>Bacillota</taxon>
        <taxon>Clostridia</taxon>
        <taxon>Lachnospirales</taxon>
        <taxon>Lachnospiraceae</taxon>
        <taxon>Sporanaerobium</taxon>
    </lineage>
</organism>
<dbReference type="EMBL" id="PEDL01000008">
    <property type="protein sequence ID" value="PHV70749.1"/>
    <property type="molecule type" value="Genomic_DNA"/>
</dbReference>
<dbReference type="Proteomes" id="UP000224460">
    <property type="component" value="Unassembled WGS sequence"/>
</dbReference>
<reference evidence="1" key="1">
    <citation type="submission" date="2017-10" db="EMBL/GenBank/DDBJ databases">
        <title>Genome sequence of cellulolytic Lachnospiraceae bacterium XHS1971 isolated from hotspring sediment.</title>
        <authorList>
            <person name="Vasudevan G."/>
            <person name="Joshi A.J."/>
            <person name="Hivarkar S."/>
            <person name="Lanjekar V.B."/>
            <person name="Dhakephalkar P.K."/>
            <person name="Dagar S."/>
        </authorList>
    </citation>
    <scope>NUCLEOTIDE SEQUENCE</scope>
    <source>
        <strain evidence="1">XHS1971</strain>
    </source>
</reference>